<gene>
    <name evidence="3" type="ORF">K469DRAFT_690613</name>
</gene>
<dbReference type="AlphaFoldDB" id="A0A6A6DT99"/>
<keyword evidence="1" id="KW-0175">Coiled coil</keyword>
<name>A0A6A6DT99_9PEZI</name>
<evidence type="ECO:0000256" key="1">
    <source>
        <dbReference type="SAM" id="Coils"/>
    </source>
</evidence>
<evidence type="ECO:0000313" key="3">
    <source>
        <dbReference type="EMBL" id="KAF2182897.1"/>
    </source>
</evidence>
<organism evidence="3 4">
    <name type="scientific">Zopfia rhizophila CBS 207.26</name>
    <dbReference type="NCBI Taxonomy" id="1314779"/>
    <lineage>
        <taxon>Eukaryota</taxon>
        <taxon>Fungi</taxon>
        <taxon>Dikarya</taxon>
        <taxon>Ascomycota</taxon>
        <taxon>Pezizomycotina</taxon>
        <taxon>Dothideomycetes</taxon>
        <taxon>Dothideomycetes incertae sedis</taxon>
        <taxon>Zopfiaceae</taxon>
        <taxon>Zopfia</taxon>
    </lineage>
</organism>
<accession>A0A6A6DT99</accession>
<protein>
    <submittedName>
        <fullName evidence="3">Uncharacterized protein</fullName>
    </submittedName>
</protein>
<proteinExistence type="predicted"/>
<dbReference type="Proteomes" id="UP000800200">
    <property type="component" value="Unassembled WGS sequence"/>
</dbReference>
<evidence type="ECO:0000256" key="2">
    <source>
        <dbReference type="SAM" id="MobiDB-lite"/>
    </source>
</evidence>
<feature type="coiled-coil region" evidence="1">
    <location>
        <begin position="270"/>
        <end position="297"/>
    </location>
</feature>
<feature type="compositionally biased region" description="Basic and acidic residues" evidence="2">
    <location>
        <begin position="60"/>
        <end position="74"/>
    </location>
</feature>
<evidence type="ECO:0000313" key="4">
    <source>
        <dbReference type="Proteomes" id="UP000800200"/>
    </source>
</evidence>
<keyword evidence="4" id="KW-1185">Reference proteome</keyword>
<reference evidence="3" key="1">
    <citation type="journal article" date="2020" name="Stud. Mycol.">
        <title>101 Dothideomycetes genomes: a test case for predicting lifestyles and emergence of pathogens.</title>
        <authorList>
            <person name="Haridas S."/>
            <person name="Albert R."/>
            <person name="Binder M."/>
            <person name="Bloem J."/>
            <person name="Labutti K."/>
            <person name="Salamov A."/>
            <person name="Andreopoulos B."/>
            <person name="Baker S."/>
            <person name="Barry K."/>
            <person name="Bills G."/>
            <person name="Bluhm B."/>
            <person name="Cannon C."/>
            <person name="Castanera R."/>
            <person name="Culley D."/>
            <person name="Daum C."/>
            <person name="Ezra D."/>
            <person name="Gonzalez J."/>
            <person name="Henrissat B."/>
            <person name="Kuo A."/>
            <person name="Liang C."/>
            <person name="Lipzen A."/>
            <person name="Lutzoni F."/>
            <person name="Magnuson J."/>
            <person name="Mondo S."/>
            <person name="Nolan M."/>
            <person name="Ohm R."/>
            <person name="Pangilinan J."/>
            <person name="Park H.-J."/>
            <person name="Ramirez L."/>
            <person name="Alfaro M."/>
            <person name="Sun H."/>
            <person name="Tritt A."/>
            <person name="Yoshinaga Y."/>
            <person name="Zwiers L.-H."/>
            <person name="Turgeon B."/>
            <person name="Goodwin S."/>
            <person name="Spatafora J."/>
            <person name="Crous P."/>
            <person name="Grigoriev I."/>
        </authorList>
    </citation>
    <scope>NUCLEOTIDE SEQUENCE</scope>
    <source>
        <strain evidence="3">CBS 207.26</strain>
    </source>
</reference>
<dbReference type="EMBL" id="ML994646">
    <property type="protein sequence ID" value="KAF2182897.1"/>
    <property type="molecule type" value="Genomic_DNA"/>
</dbReference>
<sequence length="343" mass="38186">MSADVIAEGKARLKGLSSILKRVHHDHKAMKRQCDKKAAEAESKRNEKEKGILSIGQQLQEKEETGEKKSAELEAEGGHKAWSAFNGLAGLDKIAIASCASAIVSGPLRDAVQKESAKSEVEVIKSLKKDEKIPDQAARIRGLKNKVSGVSRDLEEASTRLLSRDQNTKSLQDVLTKIESDNDFNFEAKSQAQSGQIELMAFQLRKKDGKVKFILVKDGSELPMDKIEVQNSLEKNLDENKDMCSIEKQEGTITTDQKLKAKTMEQAIHIRRHEIQIEELEAEIKELSQITKDGEKTECNVDLPTPPNSPKPPFSVLHGWISVHHPSMDSLLLISFISRSHPR</sequence>
<feature type="region of interest" description="Disordered" evidence="2">
    <location>
        <begin position="24"/>
        <end position="74"/>
    </location>
</feature>
<feature type="compositionally biased region" description="Basic and acidic residues" evidence="2">
    <location>
        <begin position="32"/>
        <end position="51"/>
    </location>
</feature>